<feature type="compositionally biased region" description="Basic residues" evidence="1">
    <location>
        <begin position="213"/>
        <end position="225"/>
    </location>
</feature>
<feature type="non-terminal residue" evidence="2">
    <location>
        <position position="1"/>
    </location>
</feature>
<proteinExistence type="predicted"/>
<protein>
    <submittedName>
        <fullName evidence="2">Uncharacterized protein</fullName>
    </submittedName>
</protein>
<feature type="region of interest" description="Disordered" evidence="1">
    <location>
        <begin position="202"/>
        <end position="232"/>
    </location>
</feature>
<reference evidence="2" key="1">
    <citation type="submission" date="2022-07" db="EMBL/GenBank/DDBJ databases">
        <title>Phylogenomic reconstructions and comparative analyses of Kickxellomycotina fungi.</title>
        <authorList>
            <person name="Reynolds N.K."/>
            <person name="Stajich J.E."/>
            <person name="Barry K."/>
            <person name="Grigoriev I.V."/>
            <person name="Crous P."/>
            <person name="Smith M.E."/>
        </authorList>
    </citation>
    <scope>NUCLEOTIDE SEQUENCE</scope>
    <source>
        <strain evidence="2">NRRL 1566</strain>
    </source>
</reference>
<accession>A0A9W8LXM4</accession>
<organism evidence="2 3">
    <name type="scientific">Coemansia brasiliensis</name>
    <dbReference type="NCBI Taxonomy" id="2650707"/>
    <lineage>
        <taxon>Eukaryota</taxon>
        <taxon>Fungi</taxon>
        <taxon>Fungi incertae sedis</taxon>
        <taxon>Zoopagomycota</taxon>
        <taxon>Kickxellomycotina</taxon>
        <taxon>Kickxellomycetes</taxon>
        <taxon>Kickxellales</taxon>
        <taxon>Kickxellaceae</taxon>
        <taxon>Coemansia</taxon>
    </lineage>
</organism>
<evidence type="ECO:0000313" key="2">
    <source>
        <dbReference type="EMBL" id="KAJ2845209.1"/>
    </source>
</evidence>
<comment type="caution">
    <text evidence="2">The sequence shown here is derived from an EMBL/GenBank/DDBJ whole genome shotgun (WGS) entry which is preliminary data.</text>
</comment>
<keyword evidence="3" id="KW-1185">Reference proteome</keyword>
<feature type="region of interest" description="Disordered" evidence="1">
    <location>
        <begin position="162"/>
        <end position="190"/>
    </location>
</feature>
<gene>
    <name evidence="2" type="ORF">IWW36_004874</name>
</gene>
<feature type="compositionally biased region" description="Basic residues" evidence="1">
    <location>
        <begin position="166"/>
        <end position="188"/>
    </location>
</feature>
<dbReference type="EMBL" id="JANBUW010000862">
    <property type="protein sequence ID" value="KAJ2845209.1"/>
    <property type="molecule type" value="Genomic_DNA"/>
</dbReference>
<evidence type="ECO:0000256" key="1">
    <source>
        <dbReference type="SAM" id="MobiDB-lite"/>
    </source>
</evidence>
<evidence type="ECO:0000313" key="3">
    <source>
        <dbReference type="Proteomes" id="UP001139887"/>
    </source>
</evidence>
<sequence length="232" mass="24704">AAAKARMILNRPAGTFNEAGVVAVNVSEPPRAPWADCKPASAAQTAEDRAQASLIMSKLTSGMSKLQTSSTSDSSKQTHAQSIINTLLTGLQNSTVTKSTASATANKTVSVLNTQISGQYPLVIEDDYDSLDEDDQIGGSGANLAGMSAQPRHSQVYFDYSTMNRGRGRGNGRGRGRGRGRGNRGHGHTYHETETAGMYAAHNQSALPENRRGRGRGRGRGRSKRGGYEHDQ</sequence>
<dbReference type="AlphaFoldDB" id="A0A9W8LXM4"/>
<dbReference type="Proteomes" id="UP001139887">
    <property type="component" value="Unassembled WGS sequence"/>
</dbReference>
<name>A0A9W8LXM4_9FUNG</name>